<organism evidence="1 2">
    <name type="scientific">Marivirga sericea</name>
    <dbReference type="NCBI Taxonomy" id="1028"/>
    <lineage>
        <taxon>Bacteria</taxon>
        <taxon>Pseudomonadati</taxon>
        <taxon>Bacteroidota</taxon>
        <taxon>Cytophagia</taxon>
        <taxon>Cytophagales</taxon>
        <taxon>Marivirgaceae</taxon>
        <taxon>Marivirga</taxon>
    </lineage>
</organism>
<proteinExistence type="predicted"/>
<dbReference type="AlphaFoldDB" id="A0A1X7J541"/>
<dbReference type="OrthoDB" id="979992at2"/>
<sequence>MKTEPIDIKYLNIPNICFSLTEKDDEREEKFIKQRIERGFDDSETWGLDHTIASFIVPRLERYQELANERLARDIEQVQDVDTLLEAMKLIERDGGIHDWNKEEEETVMNGLELFPKVFLKLWW</sequence>
<evidence type="ECO:0000313" key="2">
    <source>
        <dbReference type="Proteomes" id="UP000193804"/>
    </source>
</evidence>
<protein>
    <submittedName>
        <fullName evidence="1">Uncharacterized protein</fullName>
    </submittedName>
</protein>
<name>A0A1X7J541_9BACT</name>
<dbReference type="Proteomes" id="UP000193804">
    <property type="component" value="Unassembled WGS sequence"/>
</dbReference>
<dbReference type="RefSeq" id="WP_085516252.1">
    <property type="nucleotide sequence ID" value="NZ_FXAW01000002.1"/>
</dbReference>
<evidence type="ECO:0000313" key="1">
    <source>
        <dbReference type="EMBL" id="SMG22672.1"/>
    </source>
</evidence>
<keyword evidence="2" id="KW-1185">Reference proteome</keyword>
<accession>A0A1X7J541</accession>
<reference evidence="2" key="1">
    <citation type="submission" date="2017-04" db="EMBL/GenBank/DDBJ databases">
        <authorList>
            <person name="Varghese N."/>
            <person name="Submissions S."/>
        </authorList>
    </citation>
    <scope>NUCLEOTIDE SEQUENCE [LARGE SCALE GENOMIC DNA]</scope>
    <source>
        <strain evidence="2">DSM 4125</strain>
    </source>
</reference>
<dbReference type="STRING" id="1028.SAMN05661096_01288"/>
<dbReference type="EMBL" id="FXAW01000002">
    <property type="protein sequence ID" value="SMG22672.1"/>
    <property type="molecule type" value="Genomic_DNA"/>
</dbReference>
<gene>
    <name evidence="1" type="ORF">SAMN05661096_01288</name>
</gene>